<name>A0A0F9VRR0_9ZZZZ</name>
<sequence>MPAGKIYSFKTMRDQVLTAIRQTGDATGIRNVNAWLNEQFMEYAAKWVFPELVAKWRTTISQGAQPDPVNPFIIRNVPRDMVKIMEAKILDENVSPIEWFPLEIRSMNEFERKFYNADLKQDPDIPRDIALFIKEGSVFPGGGTFLYSQGFETLALVDLDGQDGWGVTGPNYSVGTVSTTNPITGAQSLSFDVVDDVLGFPYRRDVPTTTRSVFRFAIQSPVSPATSTRYQVGVSDGLDPTANQLLTGLAGMPWSVDLIWGPTGFLSHLFNVDGTLVGTPTTLNTNASAIVEVEIDENALVTFRIDGIVQASATTTQPTVSRLHVTGRLTLGASGTAVIDDLVYDDTSVEKLFPNGMQVRSTDATEDADLRVGANLYTTDQRSRIEKFETLAAPALAAVDLFAGQVFGVIGVGKSENSKGIIIYESRDTIPVLIAELMPWEISATFLTIQLNPFPDAIYELHLTYQRSPPIMVNDSDNTFLLPALLQGAIIEGAIVRGLKYNEDFQAAAAAAVVQQQKEADFVAVHFPELIEESHTYIAT</sequence>
<protein>
    <submittedName>
        <fullName evidence="1">Uncharacterized protein</fullName>
    </submittedName>
</protein>
<accession>A0A0F9VRR0</accession>
<dbReference type="AlphaFoldDB" id="A0A0F9VRR0"/>
<proteinExistence type="predicted"/>
<dbReference type="EMBL" id="LAZR01000448">
    <property type="protein sequence ID" value="KKN68448.1"/>
    <property type="molecule type" value="Genomic_DNA"/>
</dbReference>
<organism evidence="1">
    <name type="scientific">marine sediment metagenome</name>
    <dbReference type="NCBI Taxonomy" id="412755"/>
    <lineage>
        <taxon>unclassified sequences</taxon>
        <taxon>metagenomes</taxon>
        <taxon>ecological metagenomes</taxon>
    </lineage>
</organism>
<gene>
    <name evidence="1" type="ORF">LCGC14_0450840</name>
</gene>
<evidence type="ECO:0000313" key="1">
    <source>
        <dbReference type="EMBL" id="KKN68448.1"/>
    </source>
</evidence>
<dbReference type="InterPro" id="IPR056209">
    <property type="entry name" value="SU10_adaptor"/>
</dbReference>
<comment type="caution">
    <text evidence="1">The sequence shown here is derived from an EMBL/GenBank/DDBJ whole genome shotgun (WGS) entry which is preliminary data.</text>
</comment>
<dbReference type="Pfam" id="PF24175">
    <property type="entry name" value="SU10_adaptor"/>
    <property type="match status" value="1"/>
</dbReference>
<reference evidence="1" key="1">
    <citation type="journal article" date="2015" name="Nature">
        <title>Complex archaea that bridge the gap between prokaryotes and eukaryotes.</title>
        <authorList>
            <person name="Spang A."/>
            <person name="Saw J.H."/>
            <person name="Jorgensen S.L."/>
            <person name="Zaremba-Niedzwiedzka K."/>
            <person name="Martijn J."/>
            <person name="Lind A.E."/>
            <person name="van Eijk R."/>
            <person name="Schleper C."/>
            <person name="Guy L."/>
            <person name="Ettema T.J."/>
        </authorList>
    </citation>
    <scope>NUCLEOTIDE SEQUENCE</scope>
</reference>